<evidence type="ECO:0000313" key="12">
    <source>
        <dbReference type="Proteomes" id="UP000257109"/>
    </source>
</evidence>
<dbReference type="OrthoDB" id="415724at2759"/>
<keyword evidence="1" id="KW-0808">Transferase</keyword>
<keyword evidence="8" id="KW-0472">Membrane</keyword>
<dbReference type="GO" id="GO:0003964">
    <property type="term" value="F:RNA-directed DNA polymerase activity"/>
    <property type="evidence" value="ECO:0007669"/>
    <property type="project" value="UniProtKB-KW"/>
</dbReference>
<feature type="region of interest" description="Disordered" evidence="7">
    <location>
        <begin position="1"/>
        <end position="36"/>
    </location>
</feature>
<dbReference type="SUPFAM" id="SSF56672">
    <property type="entry name" value="DNA/RNA polymerases"/>
    <property type="match status" value="1"/>
</dbReference>
<dbReference type="PANTHER" id="PTHR35046:SF9">
    <property type="entry name" value="RNA-DIRECTED DNA POLYMERASE"/>
    <property type="match status" value="1"/>
</dbReference>
<dbReference type="GO" id="GO:0004519">
    <property type="term" value="F:endonuclease activity"/>
    <property type="evidence" value="ECO:0007669"/>
    <property type="project" value="UniProtKB-KW"/>
</dbReference>
<keyword evidence="4" id="KW-0255">Endonuclease</keyword>
<evidence type="ECO:0000256" key="1">
    <source>
        <dbReference type="ARBA" id="ARBA00022679"/>
    </source>
</evidence>
<dbReference type="Pfam" id="PF00078">
    <property type="entry name" value="RVT_1"/>
    <property type="match status" value="1"/>
</dbReference>
<dbReference type="PANTHER" id="PTHR35046">
    <property type="entry name" value="ZINC KNUCKLE (CCHC-TYPE) FAMILY PROTEIN"/>
    <property type="match status" value="1"/>
</dbReference>
<feature type="non-terminal residue" evidence="11">
    <location>
        <position position="1"/>
    </location>
</feature>
<sequence length="382" mass="44738">MKVERGSERKTKSKIKKKESKSDVEKRKEREKEKYKRKQSLLASLREVRKVFLVKWEPLFVLPSDMLLHASRSVDALPAGIQKLLKEFKDVFLQDVPYRLPSLRGLKHHIDLTYGATLPNRAAYRTNPEKAKEVRKKVDKLMEKGWVREIMSPCAMPVSTLFPIWIICLMNYMVPLYFSKIDLRSGYHQIRVKEGDEWKTTFKNKFGLYEWLAMPFGLTNAPSTFMRLMIRSLIGKYVVCVDNVIMYPLGNLPQLCSHRVKVDEEKVKVIEDWLTPKTMGGLRSFHGFASFYRRFVKDFSTLVALLNEILEFNASSVSIRDVILQEGHHDRCLTKLLNLCALMRALQTWQHYLFPKELMIHSDYEALKNLRKKGKLNKRHAK</sequence>
<dbReference type="Pfam" id="PF17917">
    <property type="entry name" value="RT_RNaseH"/>
    <property type="match status" value="1"/>
</dbReference>
<feature type="domain" description="Reverse transcriptase RNase H-like" evidence="10">
    <location>
        <begin position="337"/>
        <end position="381"/>
    </location>
</feature>
<comment type="caution">
    <text evidence="11">The sequence shown here is derived from an EMBL/GenBank/DDBJ whole genome shotgun (WGS) entry which is preliminary data.</text>
</comment>
<accession>A0A371HQ85</accession>
<name>A0A371HQ85_MUCPR</name>
<dbReference type="InterPro" id="IPR043502">
    <property type="entry name" value="DNA/RNA_pol_sf"/>
</dbReference>
<evidence type="ECO:0000259" key="9">
    <source>
        <dbReference type="Pfam" id="PF00078"/>
    </source>
</evidence>
<evidence type="ECO:0000256" key="5">
    <source>
        <dbReference type="ARBA" id="ARBA00022801"/>
    </source>
</evidence>
<keyword evidence="8" id="KW-0812">Transmembrane</keyword>
<dbReference type="Gene3D" id="3.10.10.10">
    <property type="entry name" value="HIV Type 1 Reverse Transcriptase, subunit A, domain 1"/>
    <property type="match status" value="2"/>
</dbReference>
<keyword evidence="8" id="KW-1133">Transmembrane helix</keyword>
<evidence type="ECO:0000256" key="8">
    <source>
        <dbReference type="SAM" id="Phobius"/>
    </source>
</evidence>
<keyword evidence="3" id="KW-0540">Nuclease</keyword>
<protein>
    <recommendedName>
        <fullName evidence="13">Retrovirus-related Pol polyprotein from transposon 17.6</fullName>
    </recommendedName>
</protein>
<keyword evidence="6" id="KW-0695">RNA-directed DNA polymerase</keyword>
<feature type="transmembrane region" description="Helical" evidence="8">
    <location>
        <begin position="150"/>
        <end position="174"/>
    </location>
</feature>
<evidence type="ECO:0000256" key="7">
    <source>
        <dbReference type="SAM" id="MobiDB-lite"/>
    </source>
</evidence>
<feature type="domain" description="Reverse transcriptase" evidence="9">
    <location>
        <begin position="177"/>
        <end position="230"/>
    </location>
</feature>
<reference evidence="11" key="1">
    <citation type="submission" date="2018-05" db="EMBL/GenBank/DDBJ databases">
        <title>Draft genome of Mucuna pruriens seed.</title>
        <authorList>
            <person name="Nnadi N.E."/>
            <person name="Vos R."/>
            <person name="Hasami M.H."/>
            <person name="Devisetty U.K."/>
            <person name="Aguiy J.C."/>
        </authorList>
    </citation>
    <scope>NUCLEOTIDE SEQUENCE [LARGE SCALE GENOMIC DNA]</scope>
    <source>
        <strain evidence="11">JCA_2017</strain>
    </source>
</reference>
<dbReference type="EMBL" id="QJKJ01001972">
    <property type="protein sequence ID" value="RDY04956.1"/>
    <property type="molecule type" value="Genomic_DNA"/>
</dbReference>
<keyword evidence="2" id="KW-0548">Nucleotidyltransferase</keyword>
<dbReference type="InterPro" id="IPR000477">
    <property type="entry name" value="RT_dom"/>
</dbReference>
<dbReference type="CDD" id="cd01647">
    <property type="entry name" value="RT_LTR"/>
    <property type="match status" value="1"/>
</dbReference>
<evidence type="ECO:0000313" key="11">
    <source>
        <dbReference type="EMBL" id="RDY04956.1"/>
    </source>
</evidence>
<evidence type="ECO:0000256" key="2">
    <source>
        <dbReference type="ARBA" id="ARBA00022695"/>
    </source>
</evidence>
<evidence type="ECO:0008006" key="13">
    <source>
        <dbReference type="Google" id="ProtNLM"/>
    </source>
</evidence>
<dbReference type="Gene3D" id="3.30.70.270">
    <property type="match status" value="2"/>
</dbReference>
<evidence type="ECO:0000256" key="6">
    <source>
        <dbReference type="ARBA" id="ARBA00022918"/>
    </source>
</evidence>
<evidence type="ECO:0000256" key="4">
    <source>
        <dbReference type="ARBA" id="ARBA00022759"/>
    </source>
</evidence>
<dbReference type="InterPro" id="IPR041373">
    <property type="entry name" value="RT_RNaseH"/>
</dbReference>
<evidence type="ECO:0000259" key="10">
    <source>
        <dbReference type="Pfam" id="PF17917"/>
    </source>
</evidence>
<proteinExistence type="predicted"/>
<gene>
    <name evidence="11" type="ORF">CR513_11255</name>
</gene>
<dbReference type="AlphaFoldDB" id="A0A371HQ85"/>
<keyword evidence="5" id="KW-0378">Hydrolase</keyword>
<feature type="compositionally biased region" description="Basic and acidic residues" evidence="7">
    <location>
        <begin position="20"/>
        <end position="34"/>
    </location>
</feature>
<feature type="compositionally biased region" description="Basic and acidic residues" evidence="7">
    <location>
        <begin position="1"/>
        <end position="10"/>
    </location>
</feature>
<dbReference type="Proteomes" id="UP000257109">
    <property type="component" value="Unassembled WGS sequence"/>
</dbReference>
<evidence type="ECO:0000256" key="3">
    <source>
        <dbReference type="ARBA" id="ARBA00022722"/>
    </source>
</evidence>
<organism evidence="11 12">
    <name type="scientific">Mucuna pruriens</name>
    <name type="common">Velvet bean</name>
    <name type="synonym">Dolichos pruriens</name>
    <dbReference type="NCBI Taxonomy" id="157652"/>
    <lineage>
        <taxon>Eukaryota</taxon>
        <taxon>Viridiplantae</taxon>
        <taxon>Streptophyta</taxon>
        <taxon>Embryophyta</taxon>
        <taxon>Tracheophyta</taxon>
        <taxon>Spermatophyta</taxon>
        <taxon>Magnoliopsida</taxon>
        <taxon>eudicotyledons</taxon>
        <taxon>Gunneridae</taxon>
        <taxon>Pentapetalae</taxon>
        <taxon>rosids</taxon>
        <taxon>fabids</taxon>
        <taxon>Fabales</taxon>
        <taxon>Fabaceae</taxon>
        <taxon>Papilionoideae</taxon>
        <taxon>50 kb inversion clade</taxon>
        <taxon>NPAAA clade</taxon>
        <taxon>indigoferoid/millettioid clade</taxon>
        <taxon>Phaseoleae</taxon>
        <taxon>Mucuna</taxon>
    </lineage>
</organism>
<dbReference type="InterPro" id="IPR043128">
    <property type="entry name" value="Rev_trsase/Diguanyl_cyclase"/>
</dbReference>
<keyword evidence="12" id="KW-1185">Reference proteome</keyword>
<dbReference type="GO" id="GO:0016787">
    <property type="term" value="F:hydrolase activity"/>
    <property type="evidence" value="ECO:0007669"/>
    <property type="project" value="UniProtKB-KW"/>
</dbReference>